<dbReference type="OrthoDB" id="4977at2759"/>
<proteinExistence type="predicted"/>
<gene>
    <name evidence="4" type="ORF">TTHERM_00086970</name>
</gene>
<dbReference type="RefSeq" id="XP_001012745.1">
    <property type="nucleotide sequence ID" value="XM_001012745.1"/>
</dbReference>
<sequence>MAFVAVRNGDFIEIAGVDEKSDSMQESSVRKPEIDSQDQNKPVDYSYANASKAYQLLSEKNNVLSVYSSNPNPRGSSVQYETPKERLNRLQAEFIEFKQEMEFIVEKEKSIQINKDDTNSVILSQIERIQSEMQSLISSDEVRRVLENNLDISEKSDFSIENTLGLLKKDLQNDLTQNIIKRVKALNQKGLEEDITNEKSSKQPAKIEIFIDPQQEKIYADSKFIEIEKRVANIEKALGTDKLKRQEFDLGTSSTNQSSTFSLLGRVESLSQSVNILSQEKSDIILKRVIDLESQIEKINSKRPALAQQNQIQAQDLKRIEYLHDRFQAISGVADELPYIVDRMESLKVLHEESAGLMNHIHTLTSLHEKIVKGITNNEQLLNTVNSNFTSNLEKILNNIKLIEERIQALQK</sequence>
<dbReference type="STRING" id="312017.Q236K0"/>
<dbReference type="Proteomes" id="UP000009168">
    <property type="component" value="Unassembled WGS sequence"/>
</dbReference>
<dbReference type="InterPro" id="IPR028133">
    <property type="entry name" value="Dynamitin"/>
</dbReference>
<dbReference type="AlphaFoldDB" id="Q236K0"/>
<feature type="compositionally biased region" description="Basic and acidic residues" evidence="3">
    <location>
        <begin position="22"/>
        <end position="34"/>
    </location>
</feature>
<feature type="region of interest" description="Disordered" evidence="3">
    <location>
        <begin position="22"/>
        <end position="42"/>
    </location>
</feature>
<keyword evidence="2" id="KW-0963">Cytoplasm</keyword>
<keyword evidence="5" id="KW-1185">Reference proteome</keyword>
<dbReference type="GeneID" id="7827612"/>
<dbReference type="HOGENOM" id="CLU_668171_0_0_1"/>
<dbReference type="InParanoid" id="Q236K0"/>
<dbReference type="Pfam" id="PF04912">
    <property type="entry name" value="Dynamitin"/>
    <property type="match status" value="1"/>
</dbReference>
<evidence type="ECO:0000313" key="4">
    <source>
        <dbReference type="EMBL" id="EAR92500.1"/>
    </source>
</evidence>
<organism evidence="4 5">
    <name type="scientific">Tetrahymena thermophila (strain SB210)</name>
    <dbReference type="NCBI Taxonomy" id="312017"/>
    <lineage>
        <taxon>Eukaryota</taxon>
        <taxon>Sar</taxon>
        <taxon>Alveolata</taxon>
        <taxon>Ciliophora</taxon>
        <taxon>Intramacronucleata</taxon>
        <taxon>Oligohymenophorea</taxon>
        <taxon>Hymenostomatida</taxon>
        <taxon>Tetrahymenina</taxon>
        <taxon>Tetrahymenidae</taxon>
        <taxon>Tetrahymena</taxon>
    </lineage>
</organism>
<evidence type="ECO:0000256" key="3">
    <source>
        <dbReference type="SAM" id="MobiDB-lite"/>
    </source>
</evidence>
<comment type="subcellular location">
    <subcellularLocation>
        <location evidence="1">Cytoplasm</location>
    </subcellularLocation>
</comment>
<dbReference type="KEGG" id="tet:TTHERM_00086970"/>
<dbReference type="GO" id="GO:0007017">
    <property type="term" value="P:microtubule-based process"/>
    <property type="evidence" value="ECO:0007669"/>
    <property type="project" value="InterPro"/>
</dbReference>
<accession>Q236K0</accession>
<dbReference type="EMBL" id="GG662749">
    <property type="protein sequence ID" value="EAR92500.1"/>
    <property type="molecule type" value="Genomic_DNA"/>
</dbReference>
<name>Q236K0_TETTS</name>
<protein>
    <submittedName>
        <fullName evidence="4">Dynamitin protein</fullName>
    </submittedName>
</protein>
<evidence type="ECO:0000313" key="5">
    <source>
        <dbReference type="Proteomes" id="UP000009168"/>
    </source>
</evidence>
<evidence type="ECO:0000256" key="1">
    <source>
        <dbReference type="ARBA" id="ARBA00004496"/>
    </source>
</evidence>
<dbReference type="GO" id="GO:0005737">
    <property type="term" value="C:cytoplasm"/>
    <property type="evidence" value="ECO:0007669"/>
    <property type="project" value="UniProtKB-SubCell"/>
</dbReference>
<reference evidence="5" key="1">
    <citation type="journal article" date="2006" name="PLoS Biol.">
        <title>Macronuclear genome sequence of the ciliate Tetrahymena thermophila, a model eukaryote.</title>
        <authorList>
            <person name="Eisen J.A."/>
            <person name="Coyne R.S."/>
            <person name="Wu M."/>
            <person name="Wu D."/>
            <person name="Thiagarajan M."/>
            <person name="Wortman J.R."/>
            <person name="Badger J.H."/>
            <person name="Ren Q."/>
            <person name="Amedeo P."/>
            <person name="Jones K.M."/>
            <person name="Tallon L.J."/>
            <person name="Delcher A.L."/>
            <person name="Salzberg S.L."/>
            <person name="Silva J.C."/>
            <person name="Haas B.J."/>
            <person name="Majoros W.H."/>
            <person name="Farzad M."/>
            <person name="Carlton J.M."/>
            <person name="Smith R.K. Jr."/>
            <person name="Garg J."/>
            <person name="Pearlman R.E."/>
            <person name="Karrer K.M."/>
            <person name="Sun L."/>
            <person name="Manning G."/>
            <person name="Elde N.C."/>
            <person name="Turkewitz A.P."/>
            <person name="Asai D.J."/>
            <person name="Wilkes D.E."/>
            <person name="Wang Y."/>
            <person name="Cai H."/>
            <person name="Collins K."/>
            <person name="Stewart B.A."/>
            <person name="Lee S.R."/>
            <person name="Wilamowska K."/>
            <person name="Weinberg Z."/>
            <person name="Ruzzo W.L."/>
            <person name="Wloga D."/>
            <person name="Gaertig J."/>
            <person name="Frankel J."/>
            <person name="Tsao C.-C."/>
            <person name="Gorovsky M.A."/>
            <person name="Keeling P.J."/>
            <person name="Waller R.F."/>
            <person name="Patron N.J."/>
            <person name="Cherry J.M."/>
            <person name="Stover N.A."/>
            <person name="Krieger C.J."/>
            <person name="del Toro C."/>
            <person name="Ryder H.F."/>
            <person name="Williamson S.C."/>
            <person name="Barbeau R.A."/>
            <person name="Hamilton E.P."/>
            <person name="Orias E."/>
        </authorList>
    </citation>
    <scope>NUCLEOTIDE SEQUENCE [LARGE SCALE GENOMIC DNA]</scope>
    <source>
        <strain evidence="5">SB210</strain>
    </source>
</reference>
<dbReference type="eggNOG" id="KOG3958">
    <property type="taxonomic scope" value="Eukaryota"/>
</dbReference>
<evidence type="ECO:0000256" key="2">
    <source>
        <dbReference type="ARBA" id="ARBA00022490"/>
    </source>
</evidence>
<dbReference type="OMA" id="ACISKPR"/>
<dbReference type="GO" id="GO:0005869">
    <property type="term" value="C:dynactin complex"/>
    <property type="evidence" value="ECO:0007669"/>
    <property type="project" value="InterPro"/>
</dbReference>
<dbReference type="PANTHER" id="PTHR15346">
    <property type="entry name" value="DYNACTIN SUBUNIT"/>
    <property type="match status" value="1"/>
</dbReference>